<dbReference type="SUPFAM" id="SSF56112">
    <property type="entry name" value="Protein kinase-like (PK-like)"/>
    <property type="match status" value="1"/>
</dbReference>
<organism evidence="9">
    <name type="scientific">Oceaniferula spumae</name>
    <dbReference type="NCBI Taxonomy" id="2979115"/>
    <lineage>
        <taxon>Bacteria</taxon>
        <taxon>Pseudomonadati</taxon>
        <taxon>Verrucomicrobiota</taxon>
        <taxon>Verrucomicrobiia</taxon>
        <taxon>Verrucomicrobiales</taxon>
        <taxon>Verrucomicrobiaceae</taxon>
        <taxon>Oceaniferula</taxon>
    </lineage>
</organism>
<evidence type="ECO:0000256" key="6">
    <source>
        <dbReference type="SAM" id="Phobius"/>
    </source>
</evidence>
<evidence type="ECO:0000313" key="9">
    <source>
        <dbReference type="EMBL" id="BDS06949.1"/>
    </source>
</evidence>
<feature type="domain" description="PPM-type phosphatase" evidence="8">
    <location>
        <begin position="32"/>
        <end position="259"/>
    </location>
</feature>
<dbReference type="GO" id="GO:0004674">
    <property type="term" value="F:protein serine/threonine kinase activity"/>
    <property type="evidence" value="ECO:0007669"/>
    <property type="project" value="UniProtKB-KW"/>
</dbReference>
<accession>A0AAT9FLZ6</accession>
<dbReference type="SMART" id="SM00331">
    <property type="entry name" value="PP2C_SIG"/>
    <property type="match status" value="1"/>
</dbReference>
<dbReference type="SMART" id="SM00332">
    <property type="entry name" value="PP2Cc"/>
    <property type="match status" value="1"/>
</dbReference>
<evidence type="ECO:0000256" key="2">
    <source>
        <dbReference type="ARBA" id="ARBA00022679"/>
    </source>
</evidence>
<evidence type="ECO:0000259" key="8">
    <source>
        <dbReference type="PROSITE" id="PS51746"/>
    </source>
</evidence>
<evidence type="ECO:0000256" key="5">
    <source>
        <dbReference type="ARBA" id="ARBA00022840"/>
    </source>
</evidence>
<keyword evidence="6" id="KW-0472">Membrane</keyword>
<evidence type="ECO:0000256" key="4">
    <source>
        <dbReference type="ARBA" id="ARBA00022777"/>
    </source>
</evidence>
<dbReference type="KEGG" id="osu:NT6N_19890"/>
<evidence type="ECO:0000256" key="1">
    <source>
        <dbReference type="ARBA" id="ARBA00022527"/>
    </source>
</evidence>
<evidence type="ECO:0000259" key="7">
    <source>
        <dbReference type="PROSITE" id="PS50011"/>
    </source>
</evidence>
<dbReference type="Pfam" id="PF00069">
    <property type="entry name" value="Pkinase"/>
    <property type="match status" value="1"/>
</dbReference>
<evidence type="ECO:0000256" key="3">
    <source>
        <dbReference type="ARBA" id="ARBA00022741"/>
    </source>
</evidence>
<name>A0AAT9FLZ6_9BACT</name>
<dbReference type="InterPro" id="IPR036457">
    <property type="entry name" value="PPM-type-like_dom_sf"/>
</dbReference>
<dbReference type="CDD" id="cd14014">
    <property type="entry name" value="STKc_PknB_like"/>
    <property type="match status" value="1"/>
</dbReference>
<keyword evidence="4 9" id="KW-0418">Kinase</keyword>
<dbReference type="PANTHER" id="PTHR24351">
    <property type="entry name" value="RIBOSOMAL PROTEIN S6 KINASE"/>
    <property type="match status" value="1"/>
</dbReference>
<protein>
    <submittedName>
        <fullName evidence="9">Protein kinase</fullName>
    </submittedName>
</protein>
<dbReference type="PROSITE" id="PS50011">
    <property type="entry name" value="PROTEIN_KINASE_DOM"/>
    <property type="match status" value="1"/>
</dbReference>
<dbReference type="SUPFAM" id="SSF81606">
    <property type="entry name" value="PP2C-like"/>
    <property type="match status" value="1"/>
</dbReference>
<dbReference type="Gene3D" id="1.10.510.10">
    <property type="entry name" value="Transferase(Phosphotransferase) domain 1"/>
    <property type="match status" value="1"/>
</dbReference>
<dbReference type="AlphaFoldDB" id="A0AAT9FLZ6"/>
<sequence length="597" mass="65735">MSKVTHCPPVASGANMSVMHNHSAAPSRLCVEAGQCSLRGPKEENEDCTGVRVPDNAVISAKGIAAVVADGVSAASGGKVAGEMCVQAFLSDYFCTPETWTVKTSAQRVLDGLNRWLYGQGSAEGLSDEKGYVSTHSSLVLCSRTGFIFHIGDSRIYRVRGGQIEQLTRDHRSAVSNTSFLNRAVGLNLSLKVDYREVDLEVGDHFILCTDGVHDFISDKEICRGVNSGESLDDAAKHIAQRALDAGGDDNATCVILRIDSLPDSNYDEAQRVISDRPFPPLLAPGMKMDGLEVEEVLVESSRSQLYRVRDTTDGREMVMKTPSPNFKDDPEYIEQFAAEEWVGKRVAHENLVRVIDRDIKPTYLYYLMESLDGKNLATWLDGHEGRPPIDDVVAIVKQVVSGVRALHRKEVLHQDLKLENIIVDESGKATVIDYGSCRIAGLRERLGRTNVQDALGTLDFSAPEYRMPTLRSIGPRADQFSIAMIAYHLLSGGKCPYGDKWAKAANAKDFSLLDYVSVYHHNPMVPVWLDGALARALKIQATARYPGMSEWVYDLVHPNAAYSLAAYRPLIERDPVRFWKIISAVLGALVILLLII</sequence>
<dbReference type="PROSITE" id="PS00108">
    <property type="entry name" value="PROTEIN_KINASE_ST"/>
    <property type="match status" value="1"/>
</dbReference>
<keyword evidence="6" id="KW-0812">Transmembrane</keyword>
<dbReference type="InterPro" id="IPR001932">
    <property type="entry name" value="PPM-type_phosphatase-like_dom"/>
</dbReference>
<keyword evidence="2" id="KW-0808">Transferase</keyword>
<feature type="domain" description="Protein kinase" evidence="7">
    <location>
        <begin position="292"/>
        <end position="561"/>
    </location>
</feature>
<feature type="transmembrane region" description="Helical" evidence="6">
    <location>
        <begin position="579"/>
        <end position="596"/>
    </location>
</feature>
<dbReference type="InterPro" id="IPR011009">
    <property type="entry name" value="Kinase-like_dom_sf"/>
</dbReference>
<dbReference type="CDD" id="cd00143">
    <property type="entry name" value="PP2Cc"/>
    <property type="match status" value="1"/>
</dbReference>
<dbReference type="PROSITE" id="PS51746">
    <property type="entry name" value="PPM_2"/>
    <property type="match status" value="1"/>
</dbReference>
<reference evidence="9" key="1">
    <citation type="submission" date="2024-07" db="EMBL/GenBank/DDBJ databases">
        <title>Complete genome sequence of Verrucomicrobiaceae bacterium NT6N.</title>
        <authorList>
            <person name="Huang C."/>
            <person name="Takami H."/>
            <person name="Hamasaki K."/>
        </authorList>
    </citation>
    <scope>NUCLEOTIDE SEQUENCE</scope>
    <source>
        <strain evidence="9">NT6N</strain>
    </source>
</reference>
<dbReference type="InterPro" id="IPR000719">
    <property type="entry name" value="Prot_kinase_dom"/>
</dbReference>
<keyword evidence="5" id="KW-0067">ATP-binding</keyword>
<dbReference type="GO" id="GO:0005524">
    <property type="term" value="F:ATP binding"/>
    <property type="evidence" value="ECO:0007669"/>
    <property type="project" value="UniProtKB-KW"/>
</dbReference>
<keyword evidence="6" id="KW-1133">Transmembrane helix</keyword>
<proteinExistence type="predicted"/>
<dbReference type="Pfam" id="PF13672">
    <property type="entry name" value="PP2C_2"/>
    <property type="match status" value="1"/>
</dbReference>
<dbReference type="EMBL" id="AP026866">
    <property type="protein sequence ID" value="BDS06949.1"/>
    <property type="molecule type" value="Genomic_DNA"/>
</dbReference>
<keyword evidence="1" id="KW-0723">Serine/threonine-protein kinase</keyword>
<dbReference type="SMART" id="SM00220">
    <property type="entry name" value="S_TKc"/>
    <property type="match status" value="1"/>
</dbReference>
<gene>
    <name evidence="9" type="ORF">NT6N_19890</name>
</gene>
<keyword evidence="3" id="KW-0547">Nucleotide-binding</keyword>
<dbReference type="InterPro" id="IPR008271">
    <property type="entry name" value="Ser/Thr_kinase_AS"/>
</dbReference>
<dbReference type="Gene3D" id="3.60.40.10">
    <property type="entry name" value="PPM-type phosphatase domain"/>
    <property type="match status" value="1"/>
</dbReference>